<accession>A0A8I6SNH7</accession>
<dbReference type="PANTHER" id="PTHR20870:SF0">
    <property type="entry name" value="BARDET-BIEDL SYNDROME 1 PROTEIN"/>
    <property type="match status" value="1"/>
</dbReference>
<dbReference type="Pfam" id="PF23304">
    <property type="entry name" value="GAE_BBS1"/>
    <property type="match status" value="1"/>
</dbReference>
<dbReference type="CTD" id="582"/>
<protein>
    <recommendedName>
        <fullName evidence="5">Bardet-Biedl syndrome 1</fullName>
    </recommendedName>
</protein>
<dbReference type="InterPro" id="IPR032728">
    <property type="entry name" value="BBS1_N"/>
</dbReference>
<organism evidence="3 4">
    <name type="scientific">Cimex lectularius</name>
    <name type="common">Bed bug</name>
    <name type="synonym">Acanthia lectularia</name>
    <dbReference type="NCBI Taxonomy" id="79782"/>
    <lineage>
        <taxon>Eukaryota</taxon>
        <taxon>Metazoa</taxon>
        <taxon>Ecdysozoa</taxon>
        <taxon>Arthropoda</taxon>
        <taxon>Hexapoda</taxon>
        <taxon>Insecta</taxon>
        <taxon>Pterygota</taxon>
        <taxon>Neoptera</taxon>
        <taxon>Paraneoptera</taxon>
        <taxon>Hemiptera</taxon>
        <taxon>Heteroptera</taxon>
        <taxon>Panheteroptera</taxon>
        <taxon>Cimicomorpha</taxon>
        <taxon>Cimicidae</taxon>
        <taxon>Cimex</taxon>
    </lineage>
</organism>
<evidence type="ECO:0008006" key="5">
    <source>
        <dbReference type="Google" id="ProtNLM"/>
    </source>
</evidence>
<name>A0A8I6SNH7_CIMLE</name>
<dbReference type="OrthoDB" id="10259809at2759"/>
<dbReference type="GeneID" id="106673049"/>
<keyword evidence="4" id="KW-1185">Reference proteome</keyword>
<feature type="domain" description="Bardet-Biedl syndrome 1 protein GAE" evidence="2">
    <location>
        <begin position="487"/>
        <end position="583"/>
    </location>
</feature>
<reference evidence="3" key="1">
    <citation type="submission" date="2022-01" db="UniProtKB">
        <authorList>
            <consortium name="EnsemblMetazoa"/>
        </authorList>
    </citation>
    <scope>IDENTIFICATION</scope>
</reference>
<dbReference type="RefSeq" id="XP_024084123.1">
    <property type="nucleotide sequence ID" value="XM_024228355.1"/>
</dbReference>
<dbReference type="GO" id="GO:0005113">
    <property type="term" value="F:patched binding"/>
    <property type="evidence" value="ECO:0007669"/>
    <property type="project" value="TreeGrafter"/>
</dbReference>
<dbReference type="GO" id="GO:0034464">
    <property type="term" value="C:BBSome"/>
    <property type="evidence" value="ECO:0007669"/>
    <property type="project" value="InterPro"/>
</dbReference>
<dbReference type="InterPro" id="IPR036322">
    <property type="entry name" value="WD40_repeat_dom_sf"/>
</dbReference>
<dbReference type="SUPFAM" id="SSF50978">
    <property type="entry name" value="WD40 repeat-like"/>
    <property type="match status" value="1"/>
</dbReference>
<dbReference type="RefSeq" id="XP_014260459.1">
    <property type="nucleotide sequence ID" value="XM_014404973.2"/>
</dbReference>
<dbReference type="GO" id="GO:0005119">
    <property type="term" value="F:smoothened binding"/>
    <property type="evidence" value="ECO:0007669"/>
    <property type="project" value="TreeGrafter"/>
</dbReference>
<dbReference type="InterPro" id="IPR056419">
    <property type="entry name" value="GAE_BBS1"/>
</dbReference>
<proteinExistence type="predicted"/>
<evidence type="ECO:0000313" key="4">
    <source>
        <dbReference type="Proteomes" id="UP000494040"/>
    </source>
</evidence>
<dbReference type="EnsemblMetazoa" id="XM_014404973.2">
    <property type="protein sequence ID" value="XP_014260459.1"/>
    <property type="gene ID" value="LOC106673049"/>
</dbReference>
<evidence type="ECO:0000313" key="3">
    <source>
        <dbReference type="EnsemblMetazoa" id="XP_024084122.1"/>
    </source>
</evidence>
<dbReference type="GO" id="GO:0005930">
    <property type="term" value="C:axoneme"/>
    <property type="evidence" value="ECO:0007669"/>
    <property type="project" value="TreeGrafter"/>
</dbReference>
<evidence type="ECO:0000259" key="1">
    <source>
        <dbReference type="Pfam" id="PF14779"/>
    </source>
</evidence>
<dbReference type="EnsemblMetazoa" id="XM_024228355.1">
    <property type="protein sequence ID" value="XP_024084123.1"/>
    <property type="gene ID" value="LOC106673049"/>
</dbReference>
<dbReference type="PANTHER" id="PTHR20870">
    <property type="entry name" value="BARDET-BIEDL SYNDROME 1 PROTEIN"/>
    <property type="match status" value="1"/>
</dbReference>
<dbReference type="GO" id="GO:0061512">
    <property type="term" value="P:protein localization to cilium"/>
    <property type="evidence" value="ECO:0007669"/>
    <property type="project" value="TreeGrafter"/>
</dbReference>
<dbReference type="Pfam" id="PF14779">
    <property type="entry name" value="BBS1"/>
    <property type="match status" value="1"/>
</dbReference>
<dbReference type="EnsemblMetazoa" id="XM_024228354.1">
    <property type="protein sequence ID" value="XP_024084122.1"/>
    <property type="gene ID" value="LOC106673049"/>
</dbReference>
<sequence>MATSTNGFFTAKSLLTGQKYTHETKVHNPWIDAFSDPKADLQTFSTCMALSDLNADNDYKLILGDFGNGIQVKLKVYKGTSLNVELPLLTQPVAIVCLYTDRTDPRIPGIAVATGSNVLVYRNCRPYFKFTLPPQEGSSLEADVWSEISNADQLIQVLKDLSLELGFTNLSSPSQNVLLMDPSLRDEFISSNTHFMIKKQMVITCVTTLRKYADNDRDVSCVLLATESAQLFVMDPETFTLVNEFKLPDVCCNIAAYGVYLVEYCVLMSFRNGSLFALRGNSLRYITQLFSLPVSINLFTNKIVTANMDSSLSCYNMKGRKYWAVKLPDNPLYMTDILLSSFALHLIAVALSKGNIYFYNDSTLVHVLTTLEPIYSMIFGKYGQEEHALISISSSGALDIRLLKRTAQFSNDYASYIQHNAGIRPHDIKFLVPKKSKLFLEQSLRERQKCREMHTWFHHSWTSLKVLTSESYISALHNASVTHNESLKMIVEVVGLGPRMKIRMILQNMSPNIVPVDLKVTFIYEPKLYVLHNPILYVPMLVRGTKYFLETFVTCQMPVVGLIRVLVVSSAVLLSTTVNMPDSAGILE</sequence>
<dbReference type="RefSeq" id="XP_024084122.1">
    <property type="nucleotide sequence ID" value="XM_024228354.1"/>
</dbReference>
<dbReference type="Proteomes" id="UP000494040">
    <property type="component" value="Unassembled WGS sequence"/>
</dbReference>
<dbReference type="AlphaFoldDB" id="A0A8I6SNH7"/>
<dbReference type="GO" id="GO:1905515">
    <property type="term" value="P:non-motile cilium assembly"/>
    <property type="evidence" value="ECO:0007669"/>
    <property type="project" value="InterPro"/>
</dbReference>
<dbReference type="GO" id="GO:0005813">
    <property type="term" value="C:centrosome"/>
    <property type="evidence" value="ECO:0007669"/>
    <property type="project" value="TreeGrafter"/>
</dbReference>
<dbReference type="InterPro" id="IPR028784">
    <property type="entry name" value="BBS1"/>
</dbReference>
<evidence type="ECO:0000259" key="2">
    <source>
        <dbReference type="Pfam" id="PF23304"/>
    </source>
</evidence>
<dbReference type="OMA" id="HADRRHY"/>
<feature type="domain" description="Bardet-Biedl syndrome 1 N-terminal" evidence="1">
    <location>
        <begin position="30"/>
        <end position="279"/>
    </location>
</feature>
<dbReference type="KEGG" id="clec:106673049"/>